<evidence type="ECO:0000313" key="1">
    <source>
        <dbReference type="EMBL" id="GAA2116124.1"/>
    </source>
</evidence>
<evidence type="ECO:0000313" key="2">
    <source>
        <dbReference type="Proteomes" id="UP001501161"/>
    </source>
</evidence>
<dbReference type="EMBL" id="BAAAMQ010000017">
    <property type="protein sequence ID" value="GAA2116124.1"/>
    <property type="molecule type" value="Genomic_DNA"/>
</dbReference>
<gene>
    <name evidence="1" type="ORF">GCM10009726_35400</name>
</gene>
<accession>A0ABN2XRM3</accession>
<proteinExistence type="predicted"/>
<reference evidence="1 2" key="1">
    <citation type="journal article" date="2019" name="Int. J. Syst. Evol. Microbiol.">
        <title>The Global Catalogue of Microorganisms (GCM) 10K type strain sequencing project: providing services to taxonomists for standard genome sequencing and annotation.</title>
        <authorList>
            <consortium name="The Broad Institute Genomics Platform"/>
            <consortium name="The Broad Institute Genome Sequencing Center for Infectious Disease"/>
            <person name="Wu L."/>
            <person name="Ma J."/>
        </authorList>
    </citation>
    <scope>NUCLEOTIDE SEQUENCE [LARGE SCALE GENOMIC DNA]</scope>
    <source>
        <strain evidence="1 2">JCM 13813</strain>
    </source>
</reference>
<dbReference type="Proteomes" id="UP001501161">
    <property type="component" value="Unassembled WGS sequence"/>
</dbReference>
<sequence>MSWTRPRAFHVGTHIATSRQGLCDSEDPAVGAVFCVDVHVEGAPVATYGA</sequence>
<keyword evidence="2" id="KW-1185">Reference proteome</keyword>
<comment type="caution">
    <text evidence="1">The sequence shown here is derived from an EMBL/GenBank/DDBJ whole genome shotgun (WGS) entry which is preliminary data.</text>
</comment>
<protein>
    <submittedName>
        <fullName evidence="1">Uncharacterized protein</fullName>
    </submittedName>
</protein>
<name>A0ABN2XRM3_9ACTN</name>
<organism evidence="1 2">
    <name type="scientific">Nocardioides furvisabuli</name>
    <dbReference type="NCBI Taxonomy" id="375542"/>
    <lineage>
        <taxon>Bacteria</taxon>
        <taxon>Bacillati</taxon>
        <taxon>Actinomycetota</taxon>
        <taxon>Actinomycetes</taxon>
        <taxon>Propionibacteriales</taxon>
        <taxon>Nocardioidaceae</taxon>
        <taxon>Nocardioides</taxon>
    </lineage>
</organism>